<protein>
    <submittedName>
        <fullName evidence="4">Zinc finger protein</fullName>
    </submittedName>
</protein>
<dbReference type="InterPro" id="IPR013087">
    <property type="entry name" value="Znf_C2H2_type"/>
</dbReference>
<feature type="region of interest" description="Disordered" evidence="2">
    <location>
        <begin position="272"/>
        <end position="297"/>
    </location>
</feature>
<dbReference type="Gene3D" id="3.30.160.60">
    <property type="entry name" value="Classic Zinc Finger"/>
    <property type="match status" value="1"/>
</dbReference>
<keyword evidence="1" id="KW-0479">Metal-binding</keyword>
<comment type="caution">
    <text evidence="4">The sequence shown here is derived from an EMBL/GenBank/DDBJ whole genome shotgun (WGS) entry which is preliminary data.</text>
</comment>
<proteinExistence type="predicted"/>
<accession>A0A504YQQ6</accession>
<feature type="region of interest" description="Disordered" evidence="2">
    <location>
        <begin position="186"/>
        <end position="260"/>
    </location>
</feature>
<evidence type="ECO:0000256" key="2">
    <source>
        <dbReference type="SAM" id="MobiDB-lite"/>
    </source>
</evidence>
<dbReference type="InterPro" id="IPR031885">
    <property type="entry name" value="DUF4764"/>
</dbReference>
<feature type="compositionally biased region" description="Basic and acidic residues" evidence="2">
    <location>
        <begin position="186"/>
        <end position="196"/>
    </location>
</feature>
<evidence type="ECO:0000313" key="5">
    <source>
        <dbReference type="Proteomes" id="UP000316759"/>
    </source>
</evidence>
<keyword evidence="1" id="KW-0863">Zinc-finger</keyword>
<dbReference type="AlphaFoldDB" id="A0A504YQQ6"/>
<dbReference type="SMART" id="SM00355">
    <property type="entry name" value="ZnF_C2H2"/>
    <property type="match status" value="1"/>
</dbReference>
<name>A0A504YQQ6_FASGI</name>
<sequence>MHANQQTLTSNTYAFGPAGMPQRHVQIIDPSTLPVVSDAQGQLIYEAVSSSSGAPTTQYIQASPNDTVIYNQPPVVLPQETSQNDMEIEPIDLEEVQKIQARMPAADPTAPIGSNKNPIRIIQQGNQYITTQDVSDEHLQQIIQVLTNQALISSSGSRPSAIYNRLTNRRIIFRVTRAKRRHDDIANSSLRVDRTKAAQAARAALRNRTPGKSNSRKRRKKGSDEDDPDFEPEVPEEEILPFPLARRMSTSGRVSKPPKHLVKDYRHLRLEDLTVKPESSEEDEHSNGGYSDYIKDGLSGEDDEYNEGKGSTKYPCPSCDKIYMSQSGLNKHLRTVHGVAPTHSKSRPVNPYVASMRRRAKLKEVNTLISLRFVYHYQKMIRGIHRFPWQAVAEATDDDLIEFVAPRLSKLISPWDHLLLRSEEGDPPLPQVPRVVLDYLNLVERARAFLGDQLELRLPLISKLNPDLTKESQTGETNLGDITNHAEIKSGDSTALSCAVTENGGAQNVPNDDLVEKPSDLIKPTDSATNGVEEQQEQEKGRQSPEKAVNESEKTDVVQQTDETHDEVEAEDDDDSEDLDGGAIIIKIEKLEQSTALGLPCGKYVVKEPLCEDYLPRRFRSALATIRAQALSAGAAADAELGSDGQMLSKRRALVAMETADDDEVEATLRSDPQADDGTALLNEASASGGDGQTQGGVLTLGDELLLLPEGGLGGPVPDEWLTSGAFLTVLTETGETSDLVMEAATGRLFHKPTGHLVSLADGSTSQSVDQSQSDSQVAGEYGYEDEQRAAASTISSGSKVEQQNGALNETPVDQTEVIDPVTQQEQLLAQMAENGEVIDLNTLFPGVTVTEVSPGVCLVTKPNGDRFNVEHGGEGITLETLQTILQMDA</sequence>
<keyword evidence="1" id="KW-0862">Zinc</keyword>
<keyword evidence="5" id="KW-1185">Reference proteome</keyword>
<feature type="compositionally biased region" description="Low complexity" evidence="2">
    <location>
        <begin position="766"/>
        <end position="778"/>
    </location>
</feature>
<reference evidence="4 5" key="1">
    <citation type="submission" date="2019-04" db="EMBL/GenBank/DDBJ databases">
        <title>Annotation for the trematode Fasciola gigantica.</title>
        <authorList>
            <person name="Choi Y.-J."/>
        </authorList>
    </citation>
    <scope>NUCLEOTIDE SEQUENCE [LARGE SCALE GENOMIC DNA]</scope>
    <source>
        <strain evidence="4">Uganda_cow_1</strain>
    </source>
</reference>
<dbReference type="PROSITE" id="PS50157">
    <property type="entry name" value="ZINC_FINGER_C2H2_2"/>
    <property type="match status" value="1"/>
</dbReference>
<feature type="region of interest" description="Disordered" evidence="2">
    <location>
        <begin position="503"/>
        <end position="578"/>
    </location>
</feature>
<feature type="compositionally biased region" description="Polar residues" evidence="2">
    <location>
        <begin position="791"/>
        <end position="813"/>
    </location>
</feature>
<dbReference type="GO" id="GO:0008270">
    <property type="term" value="F:zinc ion binding"/>
    <property type="evidence" value="ECO:0007669"/>
    <property type="project" value="UniProtKB-KW"/>
</dbReference>
<feature type="compositionally biased region" description="Basic and acidic residues" evidence="2">
    <location>
        <begin position="537"/>
        <end position="556"/>
    </location>
</feature>
<dbReference type="EMBL" id="SUNJ01009641">
    <property type="protein sequence ID" value="TPP60277.1"/>
    <property type="molecule type" value="Genomic_DNA"/>
</dbReference>
<evidence type="ECO:0000259" key="3">
    <source>
        <dbReference type="PROSITE" id="PS50157"/>
    </source>
</evidence>
<dbReference type="PROSITE" id="PS00028">
    <property type="entry name" value="ZINC_FINGER_C2H2_1"/>
    <property type="match status" value="1"/>
</dbReference>
<dbReference type="Proteomes" id="UP000316759">
    <property type="component" value="Unassembled WGS sequence"/>
</dbReference>
<feature type="compositionally biased region" description="Acidic residues" evidence="2">
    <location>
        <begin position="224"/>
        <end position="239"/>
    </location>
</feature>
<evidence type="ECO:0000256" key="1">
    <source>
        <dbReference type="PROSITE-ProRule" id="PRU00042"/>
    </source>
</evidence>
<evidence type="ECO:0000313" key="4">
    <source>
        <dbReference type="EMBL" id="TPP60277.1"/>
    </source>
</evidence>
<feature type="region of interest" description="Disordered" evidence="2">
    <location>
        <begin position="761"/>
        <end position="813"/>
    </location>
</feature>
<feature type="compositionally biased region" description="Acidic residues" evidence="2">
    <location>
        <begin position="564"/>
        <end position="578"/>
    </location>
</feature>
<gene>
    <name evidence="4" type="ORF">FGIG_09740</name>
</gene>
<feature type="region of interest" description="Disordered" evidence="2">
    <location>
        <begin position="664"/>
        <end position="696"/>
    </location>
</feature>
<dbReference type="STRING" id="46835.A0A504YQQ6"/>
<feature type="domain" description="C2H2-type" evidence="3">
    <location>
        <begin position="314"/>
        <end position="348"/>
    </location>
</feature>
<dbReference type="Pfam" id="PF15961">
    <property type="entry name" value="DUF4764"/>
    <property type="match status" value="1"/>
</dbReference>
<dbReference type="OrthoDB" id="5981545at2759"/>
<organism evidence="4 5">
    <name type="scientific">Fasciola gigantica</name>
    <name type="common">Giant liver fluke</name>
    <dbReference type="NCBI Taxonomy" id="46835"/>
    <lineage>
        <taxon>Eukaryota</taxon>
        <taxon>Metazoa</taxon>
        <taxon>Spiralia</taxon>
        <taxon>Lophotrochozoa</taxon>
        <taxon>Platyhelminthes</taxon>
        <taxon>Trematoda</taxon>
        <taxon>Digenea</taxon>
        <taxon>Plagiorchiida</taxon>
        <taxon>Echinostomata</taxon>
        <taxon>Echinostomatoidea</taxon>
        <taxon>Fasciolidae</taxon>
        <taxon>Fasciola</taxon>
    </lineage>
</organism>